<feature type="active site" description="Proton acceptor" evidence="7 8">
    <location>
        <position position="181"/>
    </location>
</feature>
<keyword evidence="7 10" id="KW-0479">Metal-binding</keyword>
<dbReference type="NCBIfam" id="NF001452">
    <property type="entry name" value="PRK00311.1"/>
    <property type="match status" value="1"/>
</dbReference>
<evidence type="ECO:0000256" key="8">
    <source>
        <dbReference type="PIRSR" id="PIRSR000388-1"/>
    </source>
</evidence>
<comment type="similarity">
    <text evidence="2 7">Belongs to the PanB family.</text>
</comment>
<dbReference type="Gene3D" id="3.20.20.60">
    <property type="entry name" value="Phosphoenolpyruvate-binding domains"/>
    <property type="match status" value="1"/>
</dbReference>
<dbReference type="InterPro" id="IPR003700">
    <property type="entry name" value="Pantoate_hydroxy_MeTrfase"/>
</dbReference>
<organism evidence="11 12">
    <name type="scientific">Persephonella hydrogeniphila</name>
    <dbReference type="NCBI Taxonomy" id="198703"/>
    <lineage>
        <taxon>Bacteria</taxon>
        <taxon>Pseudomonadati</taxon>
        <taxon>Aquificota</taxon>
        <taxon>Aquificia</taxon>
        <taxon>Aquificales</taxon>
        <taxon>Hydrogenothermaceae</taxon>
        <taxon>Persephonella</taxon>
    </lineage>
</organism>
<evidence type="ECO:0000256" key="1">
    <source>
        <dbReference type="ARBA" id="ARBA00005033"/>
    </source>
</evidence>
<dbReference type="GO" id="GO:0008168">
    <property type="term" value="F:methyltransferase activity"/>
    <property type="evidence" value="ECO:0007669"/>
    <property type="project" value="UniProtKB-KW"/>
</dbReference>
<dbReference type="SUPFAM" id="SSF51621">
    <property type="entry name" value="Phosphoenolpyruvate/pyruvate domain"/>
    <property type="match status" value="1"/>
</dbReference>
<dbReference type="EC" id="2.1.2.11" evidence="7"/>
<dbReference type="InterPro" id="IPR015813">
    <property type="entry name" value="Pyrv/PenolPyrv_kinase-like_dom"/>
</dbReference>
<dbReference type="PANTHER" id="PTHR20881">
    <property type="entry name" value="3-METHYL-2-OXOBUTANOATE HYDROXYMETHYLTRANSFERASE"/>
    <property type="match status" value="1"/>
</dbReference>
<keyword evidence="5 7" id="KW-0808">Transferase</keyword>
<reference evidence="12" key="1">
    <citation type="submission" date="2017-09" db="EMBL/GenBank/DDBJ databases">
        <authorList>
            <person name="Varghese N."/>
            <person name="Submissions S."/>
        </authorList>
    </citation>
    <scope>NUCLEOTIDE SEQUENCE [LARGE SCALE GENOMIC DNA]</scope>
    <source>
        <strain evidence="12">DSM 15103</strain>
    </source>
</reference>
<dbReference type="Pfam" id="PF02548">
    <property type="entry name" value="Pantoate_transf"/>
    <property type="match status" value="1"/>
</dbReference>
<dbReference type="HAMAP" id="MF_00156">
    <property type="entry name" value="PanB"/>
    <property type="match status" value="1"/>
</dbReference>
<dbReference type="PIRSF" id="PIRSF000388">
    <property type="entry name" value="Pantoate_hydroxy_MeTrfase"/>
    <property type="match status" value="1"/>
</dbReference>
<keyword evidence="12" id="KW-1185">Reference proteome</keyword>
<evidence type="ECO:0000256" key="5">
    <source>
        <dbReference type="ARBA" id="ARBA00022679"/>
    </source>
</evidence>
<evidence type="ECO:0000256" key="2">
    <source>
        <dbReference type="ARBA" id="ARBA00008676"/>
    </source>
</evidence>
<evidence type="ECO:0000256" key="4">
    <source>
        <dbReference type="ARBA" id="ARBA00022655"/>
    </source>
</evidence>
<dbReference type="GO" id="GO:0015940">
    <property type="term" value="P:pantothenate biosynthetic process"/>
    <property type="evidence" value="ECO:0007669"/>
    <property type="project" value="UniProtKB-UniRule"/>
</dbReference>
<feature type="binding site" evidence="7 10">
    <location>
        <position position="114"/>
    </location>
    <ligand>
        <name>Mg(2+)</name>
        <dbReference type="ChEBI" id="CHEBI:18420"/>
    </ligand>
</feature>
<dbReference type="EMBL" id="OBEI01000006">
    <property type="protein sequence ID" value="SNZ08909.1"/>
    <property type="molecule type" value="Genomic_DNA"/>
</dbReference>
<comment type="catalytic activity">
    <reaction evidence="7">
        <text>(6R)-5,10-methylene-5,6,7,8-tetrahydrofolate + 3-methyl-2-oxobutanoate + H2O = 2-dehydropantoate + (6S)-5,6,7,8-tetrahydrofolate</text>
        <dbReference type="Rhea" id="RHEA:11824"/>
        <dbReference type="ChEBI" id="CHEBI:11561"/>
        <dbReference type="ChEBI" id="CHEBI:11851"/>
        <dbReference type="ChEBI" id="CHEBI:15377"/>
        <dbReference type="ChEBI" id="CHEBI:15636"/>
        <dbReference type="ChEBI" id="CHEBI:57453"/>
        <dbReference type="EC" id="2.1.2.11"/>
    </reaction>
</comment>
<keyword evidence="4 7" id="KW-0566">Pantothenate biosynthesis</keyword>
<dbReference type="PANTHER" id="PTHR20881:SF0">
    <property type="entry name" value="3-METHYL-2-OXOBUTANOATE HYDROXYMETHYLTRANSFERASE"/>
    <property type="match status" value="1"/>
</dbReference>
<keyword evidence="11" id="KW-0489">Methyltransferase</keyword>
<evidence type="ECO:0000256" key="10">
    <source>
        <dbReference type="PIRSR" id="PIRSR000388-3"/>
    </source>
</evidence>
<feature type="binding site" evidence="7 10">
    <location>
        <position position="43"/>
    </location>
    <ligand>
        <name>Mg(2+)</name>
        <dbReference type="ChEBI" id="CHEBI:18420"/>
    </ligand>
</feature>
<feature type="binding site" evidence="7 9">
    <location>
        <position position="112"/>
    </location>
    <ligand>
        <name>3-methyl-2-oxobutanoate</name>
        <dbReference type="ChEBI" id="CHEBI:11851"/>
    </ligand>
</feature>
<comment type="pathway">
    <text evidence="1 7">Cofactor biosynthesis; (R)-pantothenate biosynthesis; (R)-pantoate from 3-methyl-2-oxobutanoate: step 1/2.</text>
</comment>
<evidence type="ECO:0000256" key="6">
    <source>
        <dbReference type="ARBA" id="ARBA00056497"/>
    </source>
</evidence>
<dbReference type="UniPathway" id="UPA00028">
    <property type="reaction ID" value="UER00003"/>
</dbReference>
<dbReference type="FunFam" id="3.20.20.60:FF:000003">
    <property type="entry name" value="3-methyl-2-oxobutanoate hydroxymethyltransferase"/>
    <property type="match status" value="1"/>
</dbReference>
<comment type="cofactor">
    <cofactor evidence="7 10">
        <name>Mg(2+)</name>
        <dbReference type="ChEBI" id="CHEBI:18420"/>
    </cofactor>
    <text evidence="7 10">Binds 1 Mg(2+) ion per subunit.</text>
</comment>
<dbReference type="NCBIfam" id="TIGR00222">
    <property type="entry name" value="panB"/>
    <property type="match status" value="1"/>
</dbReference>
<accession>A0A285NHI9</accession>
<feature type="binding site" evidence="7 9">
    <location>
        <begin position="43"/>
        <end position="44"/>
    </location>
    <ligand>
        <name>3-methyl-2-oxobutanoate</name>
        <dbReference type="ChEBI" id="CHEBI:11851"/>
    </ligand>
</feature>
<comment type="subunit">
    <text evidence="3 7">Homodecamer; pentamer of dimers.</text>
</comment>
<dbReference type="RefSeq" id="WP_097000585.1">
    <property type="nucleotide sequence ID" value="NZ_OBEI01000006.1"/>
</dbReference>
<dbReference type="GO" id="GO:0000287">
    <property type="term" value="F:magnesium ion binding"/>
    <property type="evidence" value="ECO:0007669"/>
    <property type="project" value="TreeGrafter"/>
</dbReference>
<comment type="subcellular location">
    <subcellularLocation>
        <location evidence="7">Cytoplasm</location>
    </subcellularLocation>
</comment>
<evidence type="ECO:0000313" key="11">
    <source>
        <dbReference type="EMBL" id="SNZ08909.1"/>
    </source>
</evidence>
<comment type="function">
    <text evidence="6 7">Catalyzes the reversible reaction in which hydroxymethyl group from 5,10-methylenetetrahydrofolate is transferred onto alpha-ketoisovalerate to form ketopantoate.</text>
</comment>
<dbReference type="GO" id="GO:0003864">
    <property type="term" value="F:3-methyl-2-oxobutanoate hydroxymethyltransferase activity"/>
    <property type="evidence" value="ECO:0007669"/>
    <property type="project" value="UniProtKB-UniRule"/>
</dbReference>
<keyword evidence="7" id="KW-0963">Cytoplasm</keyword>
<dbReference type="OrthoDB" id="9781789at2"/>
<proteinExistence type="inferred from homology"/>
<protein>
    <recommendedName>
        <fullName evidence="7">3-methyl-2-oxobutanoate hydroxymethyltransferase</fullName>
        <ecNumber evidence="7">2.1.2.11</ecNumber>
    </recommendedName>
    <alternativeName>
        <fullName evidence="7">Ketopantoate hydroxymethyltransferase</fullName>
        <shortName evidence="7">KPHMT</shortName>
    </alternativeName>
</protein>
<evidence type="ECO:0000313" key="12">
    <source>
        <dbReference type="Proteomes" id="UP000219036"/>
    </source>
</evidence>
<keyword evidence="7 10" id="KW-0460">Magnesium</keyword>
<name>A0A285NHI9_9AQUI</name>
<dbReference type="InterPro" id="IPR040442">
    <property type="entry name" value="Pyrv_kinase-like_dom_sf"/>
</dbReference>
<dbReference type="AlphaFoldDB" id="A0A285NHI9"/>
<evidence type="ECO:0000256" key="7">
    <source>
        <dbReference type="HAMAP-Rule" id="MF_00156"/>
    </source>
</evidence>
<dbReference type="Proteomes" id="UP000219036">
    <property type="component" value="Unassembled WGS sequence"/>
</dbReference>
<feature type="binding site" evidence="7 10">
    <location>
        <position position="82"/>
    </location>
    <ligand>
        <name>Mg(2+)</name>
        <dbReference type="ChEBI" id="CHEBI:18420"/>
    </ligand>
</feature>
<dbReference type="GO" id="GO:0032259">
    <property type="term" value="P:methylation"/>
    <property type="evidence" value="ECO:0007669"/>
    <property type="project" value="UniProtKB-KW"/>
</dbReference>
<dbReference type="GO" id="GO:0005737">
    <property type="term" value="C:cytoplasm"/>
    <property type="evidence" value="ECO:0007669"/>
    <property type="project" value="UniProtKB-SubCell"/>
</dbReference>
<feature type="binding site" evidence="7 9">
    <location>
        <position position="82"/>
    </location>
    <ligand>
        <name>3-methyl-2-oxobutanoate</name>
        <dbReference type="ChEBI" id="CHEBI:11851"/>
    </ligand>
</feature>
<gene>
    <name evidence="7" type="primary">panB</name>
    <name evidence="11" type="ORF">SAMN06265182_1415</name>
</gene>
<dbReference type="CDD" id="cd06557">
    <property type="entry name" value="KPHMT-like"/>
    <property type="match status" value="1"/>
</dbReference>
<sequence length="263" mass="29104">MKTVIDFIEAKKEGRKISMVSTYEYWSAAICEEAGIDSILVGDSAGMVVQGLDTTLPVTLEEMIYHAKAVRRGAPNTFIVVDMPFMSYQVSVEDAVKNAGKIMKETGANAVKIEGGEEVAHIIEKLVSVGIPVMGHLGLTPQSVHALGGYRIQGKSEEQQKKIIKDAKVLEQAGVFSIVLEAVPSRLAKEITEFVEVATIGIGAGKYTDGQILVFHDMMGFFDRSPKFVKRYVEGKKLFIQALEEYREEIQKGKFPEQKHIYE</sequence>
<evidence type="ECO:0000256" key="3">
    <source>
        <dbReference type="ARBA" id="ARBA00011424"/>
    </source>
</evidence>
<evidence type="ECO:0000256" key="9">
    <source>
        <dbReference type="PIRSR" id="PIRSR000388-2"/>
    </source>
</evidence>